<sequence length="27" mass="3071">MFMCLIFQTEGLSPKEYGTHHTNLGTN</sequence>
<dbReference type="AlphaFoldDB" id="A0A0A9ASR2"/>
<protein>
    <submittedName>
        <fullName evidence="1">Uncharacterized protein</fullName>
    </submittedName>
</protein>
<dbReference type="EMBL" id="GBRH01243096">
    <property type="protein sequence ID" value="JAD54799.1"/>
    <property type="molecule type" value="Transcribed_RNA"/>
</dbReference>
<reference evidence="1" key="2">
    <citation type="journal article" date="2015" name="Data Brief">
        <title>Shoot transcriptome of the giant reed, Arundo donax.</title>
        <authorList>
            <person name="Barrero R.A."/>
            <person name="Guerrero F.D."/>
            <person name="Moolhuijzen P."/>
            <person name="Goolsby J.A."/>
            <person name="Tidwell J."/>
            <person name="Bellgard S.E."/>
            <person name="Bellgard M.I."/>
        </authorList>
    </citation>
    <scope>NUCLEOTIDE SEQUENCE</scope>
    <source>
        <tissue evidence="1">Shoot tissue taken approximately 20 cm above the soil surface</tissue>
    </source>
</reference>
<accession>A0A0A9ASR2</accession>
<reference evidence="1" key="1">
    <citation type="submission" date="2014-09" db="EMBL/GenBank/DDBJ databases">
        <authorList>
            <person name="Magalhaes I.L.F."/>
            <person name="Oliveira U."/>
            <person name="Santos F.R."/>
            <person name="Vidigal T.H.D.A."/>
            <person name="Brescovit A.D."/>
            <person name="Santos A.J."/>
        </authorList>
    </citation>
    <scope>NUCLEOTIDE SEQUENCE</scope>
    <source>
        <tissue evidence="1">Shoot tissue taken approximately 20 cm above the soil surface</tissue>
    </source>
</reference>
<proteinExistence type="predicted"/>
<organism evidence="1">
    <name type="scientific">Arundo donax</name>
    <name type="common">Giant reed</name>
    <name type="synonym">Donax arundinaceus</name>
    <dbReference type="NCBI Taxonomy" id="35708"/>
    <lineage>
        <taxon>Eukaryota</taxon>
        <taxon>Viridiplantae</taxon>
        <taxon>Streptophyta</taxon>
        <taxon>Embryophyta</taxon>
        <taxon>Tracheophyta</taxon>
        <taxon>Spermatophyta</taxon>
        <taxon>Magnoliopsida</taxon>
        <taxon>Liliopsida</taxon>
        <taxon>Poales</taxon>
        <taxon>Poaceae</taxon>
        <taxon>PACMAD clade</taxon>
        <taxon>Arundinoideae</taxon>
        <taxon>Arundineae</taxon>
        <taxon>Arundo</taxon>
    </lineage>
</organism>
<evidence type="ECO:0000313" key="1">
    <source>
        <dbReference type="EMBL" id="JAD54799.1"/>
    </source>
</evidence>
<name>A0A0A9ASR2_ARUDO</name>